<dbReference type="PROSITE" id="PS51257">
    <property type="entry name" value="PROKAR_LIPOPROTEIN"/>
    <property type="match status" value="1"/>
</dbReference>
<evidence type="ECO:0000256" key="2">
    <source>
        <dbReference type="ARBA" id="ARBA00009348"/>
    </source>
</evidence>
<evidence type="ECO:0000259" key="6">
    <source>
        <dbReference type="Pfam" id="PF13088"/>
    </source>
</evidence>
<sequence length="407" mass="44852">MNKPKTPKTMKTRQLISLFYCYLAILCSLSACGQDSADPETDDPIDQTDDDPVTPPGGEEDGKTLVYEEGTDGYQVFRIPAIVKTTAGTLLAFAEARKLKSNGDSGDIDLVVKSSSDNGKTWSDMQMIWDDGLNTCGNPVPIVDTETGRIHLLMTWNHGDDDWGELTSATGKDTRRVYYSWSDNDGQNWTSPEEITSSVKDDTWDWYGTGPVHGIQLQKGEYKGRLISPNYFTVRRNGKAESYSHVIYSDDHGVTWKSGNPAPKAQSGECTVAEMENGELMLNIRTSAANARRISTSDDGGQTWTDPQTVYALTDPHCQGSMVTSDTTPYRLFFANAASTERVNMTLKMSEDNGASWPKQKIIHPGPSAYSDLVIISESEIGILYEGGEGRPYESIVFETVPLTELK</sequence>
<evidence type="ECO:0000256" key="1">
    <source>
        <dbReference type="ARBA" id="ARBA00000427"/>
    </source>
</evidence>
<feature type="chain" id="PRO_5018270498" description="exo-alpha-sialidase" evidence="5">
    <location>
        <begin position="34"/>
        <end position="407"/>
    </location>
</feature>
<gene>
    <name evidence="7" type="ORF">ED312_17575</name>
</gene>
<protein>
    <recommendedName>
        <fullName evidence="3">exo-alpha-sialidase</fullName>
        <ecNumber evidence="3">3.2.1.18</ecNumber>
    </recommendedName>
</protein>
<feature type="compositionally biased region" description="Acidic residues" evidence="4">
    <location>
        <begin position="37"/>
        <end position="52"/>
    </location>
</feature>
<dbReference type="EMBL" id="RJTM01000116">
    <property type="protein sequence ID" value="RNL82286.1"/>
    <property type="molecule type" value="Genomic_DNA"/>
</dbReference>
<evidence type="ECO:0000313" key="7">
    <source>
        <dbReference type="EMBL" id="RNL82286.1"/>
    </source>
</evidence>
<feature type="region of interest" description="Disordered" evidence="4">
    <location>
        <begin position="36"/>
        <end position="63"/>
    </location>
</feature>
<proteinExistence type="inferred from homology"/>
<dbReference type="Proteomes" id="UP000267469">
    <property type="component" value="Unassembled WGS sequence"/>
</dbReference>
<dbReference type="GO" id="GO:0006689">
    <property type="term" value="P:ganglioside catabolic process"/>
    <property type="evidence" value="ECO:0007669"/>
    <property type="project" value="TreeGrafter"/>
</dbReference>
<evidence type="ECO:0000313" key="8">
    <source>
        <dbReference type="Proteomes" id="UP000267469"/>
    </source>
</evidence>
<dbReference type="AlphaFoldDB" id="A0A3N0E383"/>
<accession>A0A3N0E383</accession>
<organism evidence="7 8">
    <name type="scientific">Sinomicrobium pectinilyticum</name>
    <dbReference type="NCBI Taxonomy" id="1084421"/>
    <lineage>
        <taxon>Bacteria</taxon>
        <taxon>Pseudomonadati</taxon>
        <taxon>Bacteroidota</taxon>
        <taxon>Flavobacteriia</taxon>
        <taxon>Flavobacteriales</taxon>
        <taxon>Flavobacteriaceae</taxon>
        <taxon>Sinomicrobium</taxon>
    </lineage>
</organism>
<dbReference type="GO" id="GO:0005737">
    <property type="term" value="C:cytoplasm"/>
    <property type="evidence" value="ECO:0007669"/>
    <property type="project" value="TreeGrafter"/>
</dbReference>
<dbReference type="GO" id="GO:0004308">
    <property type="term" value="F:exo-alpha-sialidase activity"/>
    <property type="evidence" value="ECO:0007669"/>
    <property type="project" value="UniProtKB-EC"/>
</dbReference>
<dbReference type="GO" id="GO:0009313">
    <property type="term" value="P:oligosaccharide catabolic process"/>
    <property type="evidence" value="ECO:0007669"/>
    <property type="project" value="TreeGrafter"/>
</dbReference>
<comment type="caution">
    <text evidence="7">The sequence shown here is derived from an EMBL/GenBank/DDBJ whole genome shotgun (WGS) entry which is preliminary data.</text>
</comment>
<dbReference type="Pfam" id="PF13088">
    <property type="entry name" value="BNR_2"/>
    <property type="match status" value="1"/>
</dbReference>
<evidence type="ECO:0000256" key="5">
    <source>
        <dbReference type="SAM" id="SignalP"/>
    </source>
</evidence>
<dbReference type="PANTHER" id="PTHR10628:SF30">
    <property type="entry name" value="EXO-ALPHA-SIALIDASE"/>
    <property type="match status" value="1"/>
</dbReference>
<comment type="catalytic activity">
    <reaction evidence="1">
        <text>Hydrolysis of alpha-(2-&gt;3)-, alpha-(2-&gt;6)-, alpha-(2-&gt;8)- glycosidic linkages of terminal sialic acid residues in oligosaccharides, glycoproteins, glycolipids, colominic acid and synthetic substrates.</text>
        <dbReference type="EC" id="3.2.1.18"/>
    </reaction>
</comment>
<dbReference type="OrthoDB" id="7294637at2"/>
<evidence type="ECO:0000256" key="3">
    <source>
        <dbReference type="ARBA" id="ARBA00012733"/>
    </source>
</evidence>
<dbReference type="SUPFAM" id="SSF50939">
    <property type="entry name" value="Sialidases"/>
    <property type="match status" value="1"/>
</dbReference>
<feature type="signal peptide" evidence="5">
    <location>
        <begin position="1"/>
        <end position="33"/>
    </location>
</feature>
<keyword evidence="8" id="KW-1185">Reference proteome</keyword>
<dbReference type="InterPro" id="IPR026856">
    <property type="entry name" value="Sialidase_fam"/>
</dbReference>
<dbReference type="PANTHER" id="PTHR10628">
    <property type="entry name" value="SIALIDASE"/>
    <property type="match status" value="1"/>
</dbReference>
<dbReference type="EC" id="3.2.1.18" evidence="3"/>
<dbReference type="InterPro" id="IPR036278">
    <property type="entry name" value="Sialidase_sf"/>
</dbReference>
<keyword evidence="5" id="KW-0732">Signal</keyword>
<feature type="domain" description="Sialidase" evidence="6">
    <location>
        <begin position="88"/>
        <end position="382"/>
    </location>
</feature>
<dbReference type="Gene3D" id="2.120.10.10">
    <property type="match status" value="1"/>
</dbReference>
<comment type="similarity">
    <text evidence="2">Belongs to the glycosyl hydrolase 33 family.</text>
</comment>
<name>A0A3N0E383_SINP1</name>
<dbReference type="GO" id="GO:0016020">
    <property type="term" value="C:membrane"/>
    <property type="evidence" value="ECO:0007669"/>
    <property type="project" value="TreeGrafter"/>
</dbReference>
<dbReference type="CDD" id="cd15482">
    <property type="entry name" value="Sialidase_non-viral"/>
    <property type="match status" value="1"/>
</dbReference>
<dbReference type="InterPro" id="IPR011040">
    <property type="entry name" value="Sialidase"/>
</dbReference>
<evidence type="ECO:0000256" key="4">
    <source>
        <dbReference type="SAM" id="MobiDB-lite"/>
    </source>
</evidence>
<reference evidence="7 8" key="1">
    <citation type="submission" date="2018-10" db="EMBL/GenBank/DDBJ databases">
        <title>Sinomicrobium pectinilyticum sp. nov., a pectinase-producing bacterium isolated from alkaline and saline soil, and emended description of the genus Sinomicrobium.</title>
        <authorList>
            <person name="Cheng B."/>
            <person name="Li C."/>
            <person name="Lai Q."/>
            <person name="Du M."/>
            <person name="Shao Z."/>
            <person name="Xu P."/>
            <person name="Yang C."/>
        </authorList>
    </citation>
    <scope>NUCLEOTIDE SEQUENCE [LARGE SCALE GENOMIC DNA]</scope>
    <source>
        <strain evidence="7 8">5DNS001</strain>
    </source>
</reference>